<dbReference type="PANTHER" id="PTHR15665">
    <property type="entry name" value="ASTEROID PROTEIN"/>
    <property type="match status" value="1"/>
</dbReference>
<reference evidence="2 3" key="1">
    <citation type="journal article" date="2018" name="Sci. Rep.">
        <title>Genomic signatures of local adaptation to the degree of environmental predictability in rotifers.</title>
        <authorList>
            <person name="Franch-Gras L."/>
            <person name="Hahn C."/>
            <person name="Garcia-Roger E.M."/>
            <person name="Carmona M.J."/>
            <person name="Serra M."/>
            <person name="Gomez A."/>
        </authorList>
    </citation>
    <scope>NUCLEOTIDE SEQUENCE [LARGE SCALE GENOMIC DNA]</scope>
    <source>
        <strain evidence="2">HYR1</strain>
    </source>
</reference>
<dbReference type="InterPro" id="IPR029060">
    <property type="entry name" value="PIN-like_dom_sf"/>
</dbReference>
<dbReference type="InterPro" id="IPR026832">
    <property type="entry name" value="Asteroid"/>
</dbReference>
<dbReference type="OrthoDB" id="25987at2759"/>
<evidence type="ECO:0000313" key="2">
    <source>
        <dbReference type="EMBL" id="RNA40595.1"/>
    </source>
</evidence>
<keyword evidence="3" id="KW-1185">Reference proteome</keyword>
<organism evidence="2 3">
    <name type="scientific">Brachionus plicatilis</name>
    <name type="common">Marine rotifer</name>
    <name type="synonym">Brachionus muelleri</name>
    <dbReference type="NCBI Taxonomy" id="10195"/>
    <lineage>
        <taxon>Eukaryota</taxon>
        <taxon>Metazoa</taxon>
        <taxon>Spiralia</taxon>
        <taxon>Gnathifera</taxon>
        <taxon>Rotifera</taxon>
        <taxon>Eurotatoria</taxon>
        <taxon>Monogononta</taxon>
        <taxon>Pseudotrocha</taxon>
        <taxon>Ploima</taxon>
        <taxon>Brachionidae</taxon>
        <taxon>Brachionus</taxon>
    </lineage>
</organism>
<dbReference type="EMBL" id="REGN01000625">
    <property type="protein sequence ID" value="RNA40595.1"/>
    <property type="molecule type" value="Genomic_DNA"/>
</dbReference>
<dbReference type="Proteomes" id="UP000276133">
    <property type="component" value="Unassembled WGS sequence"/>
</dbReference>
<gene>
    <name evidence="2" type="ORF">BpHYR1_021546</name>
</gene>
<protein>
    <submittedName>
        <fullName evidence="2">Asteroid 1-like protein</fullName>
    </submittedName>
</protein>
<comment type="similarity">
    <text evidence="1">Belongs to the asteroid family.</text>
</comment>
<sequence>MGIRGLETFIDRIYTSQDREKVFDLLPLSELKLVIDGNQFVYALTSLGKHGHYGGNYDQFYATTKQLLTKLKPSIELVIFDGAKESIGKCRHRLEQRVSRVANLSQDDKPKLSPQDHFMVLREQPSLLNRQILYNLLIELDISYRMCQGAADHVIALYANGHNPAKQTFTVMSKASFFNVYNLQKGYLSSKYAFKIFENLHQMDMAKFPVFRLQKLVHLFRLESHRTWIYFCIMLGNNDDPELKRNTLYFKEYKINTSGGCMDHLIAHLKLEEKILLETNFGRVRSSYVFKHDTALKKIDQLIELFEMKNSEYKFAECLVSSSKIGDFDRLFLTIKSLNCFFINCLVENCQEDSAYQPSIDFIHCIYAYRVD</sequence>
<accession>A0A3M7SY36</accession>
<comment type="caution">
    <text evidence="2">The sequence shown here is derived from an EMBL/GenBank/DDBJ whole genome shotgun (WGS) entry which is preliminary data.</text>
</comment>
<dbReference type="AlphaFoldDB" id="A0A3M7SY36"/>
<name>A0A3M7SY36_BRAPC</name>
<proteinExistence type="inferred from homology"/>
<dbReference type="PANTHER" id="PTHR15665:SF1">
    <property type="entry name" value="PROTEIN ASTEROID HOMOLOG 1"/>
    <property type="match status" value="1"/>
</dbReference>
<dbReference type="Gene3D" id="3.40.50.1010">
    <property type="entry name" value="5'-nuclease"/>
    <property type="match status" value="1"/>
</dbReference>
<evidence type="ECO:0000256" key="1">
    <source>
        <dbReference type="ARBA" id="ARBA00007398"/>
    </source>
</evidence>
<evidence type="ECO:0000313" key="3">
    <source>
        <dbReference type="Proteomes" id="UP000276133"/>
    </source>
</evidence>
<dbReference type="STRING" id="10195.A0A3M7SY36"/>
<dbReference type="SUPFAM" id="SSF88723">
    <property type="entry name" value="PIN domain-like"/>
    <property type="match status" value="1"/>
</dbReference>